<dbReference type="EMBL" id="PDPS01000044">
    <property type="protein sequence ID" value="PID55751.1"/>
    <property type="molecule type" value="Genomic_DNA"/>
</dbReference>
<comment type="caution">
    <text evidence="2">The sequence shown here is derived from an EMBL/GenBank/DDBJ whole genome shotgun (WGS) entry which is preliminary data.</text>
</comment>
<gene>
    <name evidence="2" type="ORF">CSB45_14545</name>
</gene>
<evidence type="ECO:0008006" key="4">
    <source>
        <dbReference type="Google" id="ProtNLM"/>
    </source>
</evidence>
<evidence type="ECO:0000313" key="2">
    <source>
        <dbReference type="EMBL" id="PID55751.1"/>
    </source>
</evidence>
<proteinExistence type="predicted"/>
<sequence length="214" mass="23605">MKGFVKIVVVSLTCSMITALTAEAVSLVGTRKEAGGVRFTRQVKGVRGGQPYESIPGGYPTQLRGDDGKLLNGGKWVMAFCVEPGRAAHSGKDGELRINTIPLEKKPGGLQAAWLMDNFYHSTMSKAQFAALQIAIWEVITDSSGDYDLSSGDFKIWGGEQKILDIAYSYLLSVPKRFDTEYLNHYYWMMDHPSKQDFLIQRCGGCCKSPGYAE</sequence>
<accession>A0A2G6E1X2</accession>
<dbReference type="AlphaFoldDB" id="A0A2G6E1X2"/>
<dbReference type="Proteomes" id="UP000229740">
    <property type="component" value="Unassembled WGS sequence"/>
</dbReference>
<name>A0A2G6E1X2_9BACT</name>
<evidence type="ECO:0000256" key="1">
    <source>
        <dbReference type="SAM" id="SignalP"/>
    </source>
</evidence>
<feature type="chain" id="PRO_5013606605" description="Thioester domain-containing protein" evidence="1">
    <location>
        <begin position="25"/>
        <end position="214"/>
    </location>
</feature>
<keyword evidence="1" id="KW-0732">Signal</keyword>
<reference evidence="2 3" key="1">
    <citation type="submission" date="2017-10" db="EMBL/GenBank/DDBJ databases">
        <title>Novel microbial diversity and functional potential in the marine mammal oral microbiome.</title>
        <authorList>
            <person name="Dudek N.K."/>
            <person name="Sun C.L."/>
            <person name="Burstein D."/>
            <person name="Kantor R.S."/>
            <person name="Aliaga Goltsman D.S."/>
            <person name="Bik E.M."/>
            <person name="Thomas B.C."/>
            <person name="Banfield J.F."/>
            <person name="Relman D.A."/>
        </authorList>
    </citation>
    <scope>NUCLEOTIDE SEQUENCE [LARGE SCALE GENOMIC DNA]</scope>
    <source>
        <strain evidence="2">DOLZORAL124_49_17</strain>
    </source>
</reference>
<evidence type="ECO:0000313" key="3">
    <source>
        <dbReference type="Proteomes" id="UP000229740"/>
    </source>
</evidence>
<protein>
    <recommendedName>
        <fullName evidence="4">Thioester domain-containing protein</fullName>
    </recommendedName>
</protein>
<organism evidence="2 3">
    <name type="scientific">candidate division KSB3 bacterium</name>
    <dbReference type="NCBI Taxonomy" id="2044937"/>
    <lineage>
        <taxon>Bacteria</taxon>
        <taxon>candidate division KSB3</taxon>
    </lineage>
</organism>
<feature type="signal peptide" evidence="1">
    <location>
        <begin position="1"/>
        <end position="24"/>
    </location>
</feature>